<name>A0ABP6T3Z3_9ACTN</name>
<dbReference type="InterPro" id="IPR036291">
    <property type="entry name" value="NAD(P)-bd_dom_sf"/>
</dbReference>
<feature type="region of interest" description="Disordered" evidence="1">
    <location>
        <begin position="16"/>
        <end position="56"/>
    </location>
</feature>
<comment type="caution">
    <text evidence="3">The sequence shown here is derived from an EMBL/GenBank/DDBJ whole genome shotgun (WGS) entry which is preliminary data.</text>
</comment>
<evidence type="ECO:0000313" key="3">
    <source>
        <dbReference type="EMBL" id="GAA3391065.1"/>
    </source>
</evidence>
<feature type="region of interest" description="Disordered" evidence="1">
    <location>
        <begin position="644"/>
        <end position="692"/>
    </location>
</feature>
<dbReference type="EMBL" id="BAAAYN010000030">
    <property type="protein sequence ID" value="GAA3391065.1"/>
    <property type="molecule type" value="Genomic_DNA"/>
</dbReference>
<dbReference type="InterPro" id="IPR050721">
    <property type="entry name" value="Trk_Ktr_HKT_K-transport"/>
</dbReference>
<keyword evidence="4" id="KW-1185">Reference proteome</keyword>
<proteinExistence type="predicted"/>
<reference evidence="4" key="1">
    <citation type="journal article" date="2019" name="Int. J. Syst. Evol. Microbiol.">
        <title>The Global Catalogue of Microorganisms (GCM) 10K type strain sequencing project: providing services to taxonomists for standard genome sequencing and annotation.</title>
        <authorList>
            <consortium name="The Broad Institute Genomics Platform"/>
            <consortium name="The Broad Institute Genome Sequencing Center for Infectious Disease"/>
            <person name="Wu L."/>
            <person name="Ma J."/>
        </authorList>
    </citation>
    <scope>NUCLEOTIDE SEQUENCE [LARGE SCALE GENOMIC DNA]</scope>
    <source>
        <strain evidence="4">JCM 9458</strain>
    </source>
</reference>
<dbReference type="PANTHER" id="PTHR43833">
    <property type="entry name" value="POTASSIUM CHANNEL PROTEIN 2-RELATED-RELATED"/>
    <property type="match status" value="1"/>
</dbReference>
<dbReference type="Gene3D" id="3.40.50.720">
    <property type="entry name" value="NAD(P)-binding Rossmann-like Domain"/>
    <property type="match status" value="2"/>
</dbReference>
<organism evidence="3 4">
    <name type="scientific">Cryptosporangium minutisporangium</name>
    <dbReference type="NCBI Taxonomy" id="113569"/>
    <lineage>
        <taxon>Bacteria</taxon>
        <taxon>Bacillati</taxon>
        <taxon>Actinomycetota</taxon>
        <taxon>Actinomycetes</taxon>
        <taxon>Cryptosporangiales</taxon>
        <taxon>Cryptosporangiaceae</taxon>
        <taxon>Cryptosporangium</taxon>
    </lineage>
</organism>
<dbReference type="InterPro" id="IPR003148">
    <property type="entry name" value="RCK_N"/>
</dbReference>
<feature type="domain" description="RCK N-terminal" evidence="2">
    <location>
        <begin position="349"/>
        <end position="467"/>
    </location>
</feature>
<dbReference type="Pfam" id="PF02254">
    <property type="entry name" value="TrkA_N"/>
    <property type="match status" value="2"/>
</dbReference>
<evidence type="ECO:0000256" key="1">
    <source>
        <dbReference type="SAM" id="MobiDB-lite"/>
    </source>
</evidence>
<evidence type="ECO:0000313" key="4">
    <source>
        <dbReference type="Proteomes" id="UP001501676"/>
    </source>
</evidence>
<gene>
    <name evidence="3" type="ORF">GCM10020369_47500</name>
</gene>
<dbReference type="PROSITE" id="PS51201">
    <property type="entry name" value="RCK_N"/>
    <property type="match status" value="1"/>
</dbReference>
<protein>
    <recommendedName>
        <fullName evidence="2">RCK N-terminal domain-containing protein</fullName>
    </recommendedName>
</protein>
<evidence type="ECO:0000259" key="2">
    <source>
        <dbReference type="PROSITE" id="PS51201"/>
    </source>
</evidence>
<dbReference type="PANTHER" id="PTHR43833:SF11">
    <property type="entry name" value="VOLTAGE-GATED POTASSIUM CHANNEL KCH"/>
    <property type="match status" value="1"/>
</dbReference>
<sequence length="692" mass="72194">MGADALAARLVEELGKLEDVATGRGPSPAPGNGSRLRWRSDVRPSGRPAPSPDAGPAAWVTVVVPDPDGPFVPHLERSGVRLRTGSGRDKAVLEAAGVATASALVLLSDDDVGNLHGALAARELNPDIRLVVRIFDEKLARRIEGLFGHDCTVLSSSLIAAPSFVDAALGDGQQLIEIGGRTLNAGPPETVTGTPYVVLARTDASAPEGTVLLPDRDCTDAELVLGEPALPVVGVARRRMRWPGGFTRWASARLRWTLAGLSALVGIGSVVLRHDLGLSWLDSFYGMVSTLTTGAPDGVDDAGPAVTLFVAGSMLTGVVLIALITAFAVDDLLGSRLTGAFGPSVGRVTDHVVVCGLGTVGLRMVEQLRAAGVPVVGIDTDPDASVAAVARRLSVPVVRGDASDEHTLRAARAHRARSVVAATDDDVANVEVGLAVWAMDQDLRIVLRLFDQDLSDRITGALPQAVSLSVSAAAAPVFLAAILGREVKAAIGHGRSVLLVAEVPVGAGSLADQQPLSDLEKSGKVRVFGHVRDVPAPRNGGRAGTGRSRALTWHPRREEPVAAGDTVLLVATRAGLTDVLLRTGATSDVPEGGAAEVEEPLPHGAPAGRRFGSVSDRLTGRWRVAVPTRRGPWSALRAILDRRADSYPPPGNSAGPTHRFPPPAFSDVQRPQPTPVEKNPVEAPDEDPRGLR</sequence>
<feature type="region of interest" description="Disordered" evidence="1">
    <location>
        <begin position="586"/>
        <end position="613"/>
    </location>
</feature>
<accession>A0ABP6T3Z3</accession>
<dbReference type="Proteomes" id="UP001501676">
    <property type="component" value="Unassembled WGS sequence"/>
</dbReference>
<dbReference type="SUPFAM" id="SSF51735">
    <property type="entry name" value="NAD(P)-binding Rossmann-fold domains"/>
    <property type="match status" value="2"/>
</dbReference>